<feature type="region of interest" description="Disordered" evidence="14">
    <location>
        <begin position="1792"/>
        <end position="1830"/>
    </location>
</feature>
<evidence type="ECO:0000256" key="10">
    <source>
        <dbReference type="ARBA" id="ARBA00063892"/>
    </source>
</evidence>
<feature type="compositionally biased region" description="Gly residues" evidence="14">
    <location>
        <begin position="1383"/>
        <end position="1392"/>
    </location>
</feature>
<dbReference type="PANTHER" id="PTHR23193:SF21">
    <property type="entry name" value="NUCLEAR PORE COMPLEX PROTEIN NUP214"/>
    <property type="match status" value="1"/>
</dbReference>
<feature type="compositionally biased region" description="Pro residues" evidence="14">
    <location>
        <begin position="1303"/>
        <end position="1312"/>
    </location>
</feature>
<dbReference type="GO" id="GO:0006886">
    <property type="term" value="P:intracellular protein transport"/>
    <property type="evidence" value="ECO:0007669"/>
    <property type="project" value="UniProtKB-ARBA"/>
</dbReference>
<dbReference type="SMART" id="SM00320">
    <property type="entry name" value="WD40"/>
    <property type="match status" value="2"/>
</dbReference>
<feature type="region of interest" description="Disordered" evidence="14">
    <location>
        <begin position="1724"/>
        <end position="1774"/>
    </location>
</feature>
<name>A0ABD1KMI9_9TELE</name>
<evidence type="ECO:0000313" key="16">
    <source>
        <dbReference type="EMBL" id="KAL2100309.1"/>
    </source>
</evidence>
<feature type="compositionally biased region" description="Pro residues" evidence="14">
    <location>
        <begin position="434"/>
        <end position="445"/>
    </location>
</feature>
<feature type="region of interest" description="Disordered" evidence="14">
    <location>
        <begin position="2049"/>
        <end position="2106"/>
    </location>
</feature>
<dbReference type="InterPro" id="IPR026054">
    <property type="entry name" value="Nucleoporin"/>
</dbReference>
<evidence type="ECO:0000256" key="4">
    <source>
        <dbReference type="ARBA" id="ARBA00022816"/>
    </source>
</evidence>
<evidence type="ECO:0000256" key="14">
    <source>
        <dbReference type="SAM" id="MobiDB-lite"/>
    </source>
</evidence>
<evidence type="ECO:0000259" key="15">
    <source>
        <dbReference type="Pfam" id="PF16755"/>
    </source>
</evidence>
<dbReference type="PANTHER" id="PTHR23193">
    <property type="entry name" value="NUCLEAR PORE COMPLEX PROTEIN NUP"/>
    <property type="match status" value="1"/>
</dbReference>
<comment type="function">
    <text evidence="9">Part of the nuclear pore complex. Has a critical role in nucleocytoplasmic transport. May serve as a docking site in the receptor-mediated import of substrates across the nuclear pore complex.</text>
</comment>
<evidence type="ECO:0000256" key="13">
    <source>
        <dbReference type="ARBA" id="ARBA00083901"/>
    </source>
</evidence>
<feature type="compositionally biased region" description="Polar residues" evidence="14">
    <location>
        <begin position="1810"/>
        <end position="1826"/>
    </location>
</feature>
<feature type="region of interest" description="Disordered" evidence="14">
    <location>
        <begin position="1177"/>
        <end position="1209"/>
    </location>
</feature>
<keyword evidence="7" id="KW-0906">Nuclear pore complex</keyword>
<feature type="compositionally biased region" description="Polar residues" evidence="14">
    <location>
        <begin position="1282"/>
        <end position="1301"/>
    </location>
</feature>
<comment type="subcellular location">
    <subcellularLocation>
        <location evidence="1">Nucleus</location>
        <location evidence="1">Nuclear pore complex</location>
    </subcellularLocation>
</comment>
<feature type="region of interest" description="Disordered" evidence="14">
    <location>
        <begin position="1282"/>
        <end position="1318"/>
    </location>
</feature>
<reference evidence="16 17" key="1">
    <citation type="submission" date="2024-09" db="EMBL/GenBank/DDBJ databases">
        <title>A chromosome-level genome assembly of Gray's grenadier anchovy, Coilia grayii.</title>
        <authorList>
            <person name="Fu Z."/>
        </authorList>
    </citation>
    <scope>NUCLEOTIDE SEQUENCE [LARGE SCALE GENOMIC DNA]</scope>
    <source>
        <strain evidence="16">G4</strain>
        <tissue evidence="16">Muscle</tissue>
    </source>
</reference>
<feature type="region of interest" description="Disordered" evidence="14">
    <location>
        <begin position="419"/>
        <end position="478"/>
    </location>
</feature>
<dbReference type="Pfam" id="PF16755">
    <property type="entry name" value="Beta-prop_NUP159_NUP214"/>
    <property type="match status" value="1"/>
</dbReference>
<feature type="compositionally biased region" description="Pro residues" evidence="14">
    <location>
        <begin position="1510"/>
        <end position="1542"/>
    </location>
</feature>
<evidence type="ECO:0000256" key="7">
    <source>
        <dbReference type="ARBA" id="ARBA00023132"/>
    </source>
</evidence>
<keyword evidence="8" id="KW-0539">Nucleus</keyword>
<evidence type="ECO:0000256" key="8">
    <source>
        <dbReference type="ARBA" id="ARBA00023242"/>
    </source>
</evidence>
<keyword evidence="2" id="KW-0813">Transport</keyword>
<feature type="compositionally biased region" description="Low complexity" evidence="14">
    <location>
        <begin position="1607"/>
        <end position="1624"/>
    </location>
</feature>
<dbReference type="GO" id="GO:0006406">
    <property type="term" value="P:mRNA export from nucleus"/>
    <property type="evidence" value="ECO:0007669"/>
    <property type="project" value="UniProtKB-ARBA"/>
</dbReference>
<evidence type="ECO:0000313" key="17">
    <source>
        <dbReference type="Proteomes" id="UP001591681"/>
    </source>
</evidence>
<dbReference type="SUPFAM" id="SSF117289">
    <property type="entry name" value="Nucleoporin domain"/>
    <property type="match status" value="1"/>
</dbReference>
<feature type="compositionally biased region" description="Low complexity" evidence="14">
    <location>
        <begin position="610"/>
        <end position="620"/>
    </location>
</feature>
<feature type="compositionally biased region" description="Gly residues" evidence="14">
    <location>
        <begin position="2072"/>
        <end position="2093"/>
    </location>
</feature>
<dbReference type="GO" id="GO:0005643">
    <property type="term" value="C:nuclear pore"/>
    <property type="evidence" value="ECO:0007669"/>
    <property type="project" value="UniProtKB-SubCell"/>
</dbReference>
<comment type="caution">
    <text evidence="16">The sequence shown here is derived from an EMBL/GenBank/DDBJ whole genome shotgun (WGS) entry which is preliminary data.</text>
</comment>
<evidence type="ECO:0000256" key="2">
    <source>
        <dbReference type="ARBA" id="ARBA00022448"/>
    </source>
</evidence>
<organism evidence="16 17">
    <name type="scientific">Coilia grayii</name>
    <name type="common">Gray's grenadier anchovy</name>
    <dbReference type="NCBI Taxonomy" id="363190"/>
    <lineage>
        <taxon>Eukaryota</taxon>
        <taxon>Metazoa</taxon>
        <taxon>Chordata</taxon>
        <taxon>Craniata</taxon>
        <taxon>Vertebrata</taxon>
        <taxon>Euteleostomi</taxon>
        <taxon>Actinopterygii</taxon>
        <taxon>Neopterygii</taxon>
        <taxon>Teleostei</taxon>
        <taxon>Clupei</taxon>
        <taxon>Clupeiformes</taxon>
        <taxon>Clupeoidei</taxon>
        <taxon>Engraulidae</taxon>
        <taxon>Coilinae</taxon>
        <taxon>Coilia</taxon>
    </lineage>
</organism>
<keyword evidence="6" id="KW-0811">Translocation</keyword>
<feature type="region of interest" description="Disordered" evidence="14">
    <location>
        <begin position="1854"/>
        <end position="1931"/>
    </location>
</feature>
<dbReference type="Gene3D" id="2.130.10.10">
    <property type="entry name" value="YVTN repeat-like/Quinoprotein amine dehydrogenase"/>
    <property type="match status" value="1"/>
</dbReference>
<feature type="compositionally biased region" description="Pro residues" evidence="14">
    <location>
        <begin position="621"/>
        <end position="631"/>
    </location>
</feature>
<feature type="compositionally biased region" description="Low complexity" evidence="14">
    <location>
        <begin position="1754"/>
        <end position="1774"/>
    </location>
</feature>
<feature type="compositionally biased region" description="Low complexity" evidence="14">
    <location>
        <begin position="1413"/>
        <end position="1426"/>
    </location>
</feature>
<proteinExistence type="predicted"/>
<feature type="compositionally biased region" description="Polar residues" evidence="14">
    <location>
        <begin position="2049"/>
        <end position="2068"/>
    </location>
</feature>
<dbReference type="InterPro" id="IPR001680">
    <property type="entry name" value="WD40_rpt"/>
</dbReference>
<evidence type="ECO:0000256" key="6">
    <source>
        <dbReference type="ARBA" id="ARBA00023010"/>
    </source>
</evidence>
<gene>
    <name evidence="16" type="ORF">ACEWY4_004703</name>
</gene>
<evidence type="ECO:0000256" key="12">
    <source>
        <dbReference type="ARBA" id="ARBA00077390"/>
    </source>
</evidence>
<comment type="subunit">
    <text evidence="10">Homodimer. Part of the nuclear pore complex (NPC). Interacts with NUP88. Interacts with ZFP36; this interaction increases upon lipopolysaccharide (LPS) stimulation. Interacts with DDX19. Interacts with XPO1. Interacts with XPO5.</text>
</comment>
<protein>
    <recommendedName>
        <fullName evidence="11">Nuclear pore complex protein Nup214</fullName>
    </recommendedName>
    <alternativeName>
        <fullName evidence="13">214 kDa nucleoporin</fullName>
    </alternativeName>
    <alternativeName>
        <fullName evidence="12">Nucleoporin Nup214</fullName>
    </alternativeName>
</protein>
<feature type="compositionally biased region" description="Low complexity" evidence="14">
    <location>
        <begin position="1642"/>
        <end position="1659"/>
    </location>
</feature>
<sequence>MSDDPDSFPEREMKDFQFRQMKKIRVFDSPDDLPKDRSSLLAVSNKYGLTFVGLNRTLKVFFTKDIIAAGKVEGNPNEIVDGVKAMEVSVELPLHHLALSCDELTLSVCGMSDEAGLSLAFYDVRSFLNQARLEKRPFASLRAGSDVGTLVQDLKWNPVQATVLAACLSDGSMMVLEVTSEVKVSAQLPPAVGITCVCWSPKGKQVAAGKQDATVIQYTPALQEKKVIPCPSFYSADNPVKVLDVLWLSTYNFAVAYAAADGSPETPPELVVVSLPKKDEKRAERYLNFNDLVYGTCTERQHHYYLCHIEDWDLVLAASAASIEVSIIARQEDKTNWELWLLEDASRAELPVTQNSDDTLPLGLAIDYTNQDEIHISDDKKLPAAPTLMLLSTDGVLCPFSLINMNPGAKQLVTPVTSLPLEGERPPSAGATPAAPPSQKAPPNAPLRAPISTPTPPPPAAVPSPAPTPAPAPTAAAGFSFSLPPSATSAAPPSSTSSSSSIFSLGSAASAGTAAPPAFSSQGVFSFSAANKLPAPASSAPAFSFSGPASISKPPLVDAGGPAAVAVPPALAPGLTPPRLGTASPLTIQKEPATPAIRLNLNDRFSSLETPASFSFSPSPSSTPKPKPPQPEASTPVVQPAVTSKPAVRQVQATTPTPAPPRVVQPTAPQTQTSTPAQAPVSVKTLEKQLQQRKDSDPVMAGILEEIAHFQKELDDLKARSSRTDFRVGSSEEMRELRKESEDLHVFTLEIKETTESLHGDISTLKTTLLEGFAGAEDAKAHCELNKDPSYLQLLYNKPLDPRREEQIKEIRRLYQYVKLAVEDVNDVLDLEWEKHLENRKKQKHMVVPERHVLFNALANNLEIITQQKLKLEQLLRDLHSLRLYNKTAVWTTPSLAPSTPSEQSLDKELEGLRDALLKASLETSPKTAPKSTAKMTPAKQSQLRNFLSKRQTPHVRSTAPANLSRSAFLSPKYYEDLDDVSSTSSLSQTLEVEEPGALVLEEEEEEEVNALPLAPLPSAAAPPAMPRHPTVVRTPSIQPGFMQSTPFGKAAPLGLGLSAVMSPVPTNKINLGGPESTALATKTVKHGAPPMEKATPVTLPAQQAAANAALRRQLANQKPVGTSLTESTLKTVPQVVNVQELKDKGPTMPVSTVISSSVPAPAAQVVQQVLATVTTNQAKRNPPQGPVKVTAAPAESPAPPQTGFVFGAGTKADSAATATSNTSAAEQSSKTFSFSAGPSAGFSFSSISASSNIGKDGGLPKFSFGSGSSTKLFGGAVADKTSSLFSPKSTSPALGVSTNSPTPTPTPPPQAPVSGEPVKLTSAAPALRGETQASKPAVAVAVVGSAGGSGETLGSFSCLRVGQGDEEPPKSTAAPGFSFGQTGNGKGNGAGGSGGFGVAQFSFGKPAEAEAADAGPSAPGSAPSSVFKPPESAPPAQSAKPALAMTHPNTFSLLQAPLPPDTTTEGAAPSEPSPPTEALEGHASPLIVPVSPSPPLSVEDGATPAEKTPTPPYPAPQVISPTPPPASVTPPAEPIPTPTPEPAVSVVAPPDPAPAPAPEAAPPAPVSPPPSYPTSAPTPTPAPLEPSATASPAPPSDTPGSIFGQPTAAVATPPAPATDSSSTTLGLSSLATVISTAAPATAPTLTPAGPATASSTTSVFGQPANPPASSTPAPTAGFGSATVAFGTPSSATAPPASTPAASGAAPTGFGKPAFGQVGGAFGQPAASSGSAPAGGFGFGQSTFGAPSPGGFGQPAAPSSAAPPAAPPSSSASSAGLFGSSAAASSASSFSFGSGGGAPSSAPSTGGSLFGQSGTPAFGQQSSAFGQGSVFGSNTTTTSSTGFSFGQPSAFGSTATPSVFGQQSGGGGSIFGQAPSSGGLFGPGSAGSAAPSSGGGFFSGLGGKPSEDAANKNPFGATTGAGFGQPNQAGSSSLFGNSGAKAFSFGSSSFGGPKPSGTFSTGAGSVATQGFGSFGSTPTKPGGFGSAPVFGSPPAFGGAPAFGGGATFGSSPSFNSPMGSAGGKVFGEGTAAANVGGFGFASPQNAPTFGSLANQNAPSFGNLAQQQPPGFGSSGGFGSGFGGGGGGFTGGFGTNNQQPPRWPGLR</sequence>
<dbReference type="FunFam" id="2.130.10.10:FF:000142">
    <property type="entry name" value="Nuclear pore complex protein Nup214"/>
    <property type="match status" value="1"/>
</dbReference>
<feature type="compositionally biased region" description="Pro residues" evidence="14">
    <location>
        <begin position="453"/>
        <end position="472"/>
    </location>
</feature>
<evidence type="ECO:0000256" key="1">
    <source>
        <dbReference type="ARBA" id="ARBA00004567"/>
    </source>
</evidence>
<feature type="compositionally biased region" description="Low complexity" evidence="14">
    <location>
        <begin position="1668"/>
        <end position="1677"/>
    </location>
</feature>
<keyword evidence="5" id="KW-0653">Protein transport</keyword>
<dbReference type="InterPro" id="IPR015943">
    <property type="entry name" value="WD40/YVTN_repeat-like_dom_sf"/>
</dbReference>
<feature type="compositionally biased region" description="Polar residues" evidence="14">
    <location>
        <begin position="922"/>
        <end position="940"/>
    </location>
</feature>
<feature type="region of interest" description="Disordered" evidence="14">
    <location>
        <begin position="1408"/>
        <end position="1441"/>
    </location>
</feature>
<feature type="region of interest" description="Disordered" evidence="14">
    <location>
        <begin position="921"/>
        <end position="940"/>
    </location>
</feature>
<feature type="region of interest" description="Disordered" evidence="14">
    <location>
        <begin position="1642"/>
        <end position="1682"/>
    </location>
</feature>
<accession>A0ABD1KMI9</accession>
<keyword evidence="3" id="KW-0677">Repeat</keyword>
<evidence type="ECO:0000256" key="11">
    <source>
        <dbReference type="ARBA" id="ARBA00068360"/>
    </source>
</evidence>
<feature type="region of interest" description="Disordered" evidence="14">
    <location>
        <begin position="576"/>
        <end position="595"/>
    </location>
</feature>
<feature type="domain" description="Nucleoporin Nup159/Nup146 N-terminal" evidence="15">
    <location>
        <begin position="34"/>
        <end position="397"/>
    </location>
</feature>
<evidence type="ECO:0000256" key="9">
    <source>
        <dbReference type="ARBA" id="ARBA00055090"/>
    </source>
</evidence>
<evidence type="ECO:0000256" key="5">
    <source>
        <dbReference type="ARBA" id="ARBA00022927"/>
    </source>
</evidence>
<feature type="compositionally biased region" description="Gly residues" evidence="14">
    <location>
        <begin position="1893"/>
        <end position="1903"/>
    </location>
</feature>
<dbReference type="Proteomes" id="UP001591681">
    <property type="component" value="Unassembled WGS sequence"/>
</dbReference>
<feature type="compositionally biased region" description="Low complexity" evidence="14">
    <location>
        <begin position="664"/>
        <end position="681"/>
    </location>
</feature>
<feature type="region of interest" description="Disordered" evidence="14">
    <location>
        <begin position="1453"/>
        <end position="1624"/>
    </location>
</feature>
<keyword evidence="17" id="KW-1185">Reference proteome</keyword>
<feature type="region of interest" description="Disordered" evidence="14">
    <location>
        <begin position="610"/>
        <end position="682"/>
    </location>
</feature>
<dbReference type="InterPro" id="IPR039462">
    <property type="entry name" value="Nup159/Nup146_N"/>
</dbReference>
<evidence type="ECO:0000256" key="3">
    <source>
        <dbReference type="ARBA" id="ARBA00022737"/>
    </source>
</evidence>
<feature type="compositionally biased region" description="Pro residues" evidence="14">
    <location>
        <begin position="1550"/>
        <end position="1585"/>
    </location>
</feature>
<feature type="region of interest" description="Disordered" evidence="14">
    <location>
        <begin position="1360"/>
        <end position="1392"/>
    </location>
</feature>
<dbReference type="EMBL" id="JBHFQA010000004">
    <property type="protein sequence ID" value="KAL2100309.1"/>
    <property type="molecule type" value="Genomic_DNA"/>
</dbReference>
<keyword evidence="4" id="KW-0509">mRNA transport</keyword>